<dbReference type="GO" id="GO:0060348">
    <property type="term" value="P:bone development"/>
    <property type="evidence" value="ECO:0007669"/>
    <property type="project" value="Ensembl"/>
</dbReference>
<accession>A0A670HTG3</accession>
<dbReference type="OMA" id="PRMKPKQ"/>
<comment type="subcellular location">
    <subcellularLocation>
        <location evidence="1">Membrane</location>
        <topology evidence="1">Multi-pass membrane protein</topology>
    </subcellularLocation>
</comment>
<dbReference type="GO" id="GO:0005794">
    <property type="term" value="C:Golgi apparatus"/>
    <property type="evidence" value="ECO:0007669"/>
    <property type="project" value="Ensembl"/>
</dbReference>
<feature type="transmembrane region" description="Helical" evidence="9">
    <location>
        <begin position="155"/>
        <end position="175"/>
    </location>
</feature>
<evidence type="ECO:0000313" key="11">
    <source>
        <dbReference type="Ensembl" id="ENSPMRP00000002530.1"/>
    </source>
</evidence>
<feature type="transmembrane region" description="Helical" evidence="9">
    <location>
        <begin position="323"/>
        <end position="341"/>
    </location>
</feature>
<feature type="compositionally biased region" description="Basic and acidic residues" evidence="8">
    <location>
        <begin position="694"/>
        <end position="740"/>
    </location>
</feature>
<dbReference type="Ensembl" id="ENSPMRT00000002695.1">
    <property type="protein sequence ID" value="ENSPMRP00000002530.1"/>
    <property type="gene ID" value="ENSPMRG00000001828.1"/>
</dbReference>
<evidence type="ECO:0000313" key="12">
    <source>
        <dbReference type="Proteomes" id="UP000472272"/>
    </source>
</evidence>
<evidence type="ECO:0000259" key="10">
    <source>
        <dbReference type="Pfam" id="PF01490"/>
    </source>
</evidence>
<evidence type="ECO:0000256" key="2">
    <source>
        <dbReference type="ARBA" id="ARBA00008066"/>
    </source>
</evidence>
<feature type="transmembrane region" description="Helical" evidence="9">
    <location>
        <begin position="380"/>
        <end position="397"/>
    </location>
</feature>
<name>A0A670HTG3_PODMU</name>
<dbReference type="Pfam" id="PF01490">
    <property type="entry name" value="Aa_trans"/>
    <property type="match status" value="1"/>
</dbReference>
<sequence>MASSPSSGSNWGLIMNIVNSIVGVSVLTMPFCFRQCGIFLGALLLIFCSWMTHQSCMFLVKSANLSKRRTYPGLAFHAYGKLGKMLVETSMIGLMLGTCIAFYVVIGDLGSNFFARLFGLQVSGWFRIVLLFIISLCIVLPLSLQRNMMASIQSFSAMALIFYTVFMFVIVLSAFKHGLFGGQWLQRVSYARWEGIFRCIPIFGMSFACQSQVLPTYDSLDEPSVKIMSSIFASSLNVVTTFYITVGFFGYVSYIGEIEGNVLMNFPSNVVTEMIRVGFMMSVAVGFPMMILPCRQALNTLLFEQQQKDGTFAAGGYMPPLRFKALTLAVVFGTMVGGIMIPNVETILGLTGATMGSLICFICPALIYKKIHKNALCSQIILWIGLGVLVISTYTTLSATEDIPGKIEAVEPGKLAAEIKKVSDQDSVKISDQKPAIEEAADGRDKPKLQHGNEELEKAQILDPMDVPKRGEKEKPKEEVQLDRPDQGIAQPVGEAHRHEPPVPHDQVLVDEGQDHEEPEDKQPPAKKNDLAEGNAVLGKEQEHAQLKPVPEQAKGEGGQKKVEDHPGKEPKPPAHEDERPPYKDIQLDKHGERDGARLQQAEHLKEKMQPEKEIETGEKRELPAPERPEPAQAEQREIRNAEENADSKLEEAGKEKQLDHAALLEVIKEQQVQQKQLLDQQAKLLAVIEEQHKEIHQQRQEEEGEEKPKQAEIHQEPDLPILKSKEREDGLEDKLEDVGKIMPNNGLDHPLRVLDNHPQDSNGQGRQQVAGEQQADSKFTGAPPKIPAAHPNEAEKISLHQAGKNQAGKLVEPVRSDSQVARAGGHHQEKQLKIVGLKEGQDTQMAQNALEKIKNVQKMVEVAQRVVGQREMPDAAKVHVAAEKIAPRVSEREPLAREANKEAPRHQEQQADPAHKPKVSENMHENLEVPGVVKVEKVGEKQALPLDHIGKVQGQGGGSKEGVAAGGHSPQPHRANEPGPDLESERKEPEKLQELEHDPAVKPEKARLAPREHENAKPNRDLKLQADLDLRRRRRDLEEEESETGDVIIGLNPLPDVKVNDLRSALETHLNQAAEGAQQALHSRQIKQITVAEEEEEG</sequence>
<dbReference type="GeneID" id="114588824"/>
<proteinExistence type="inferred from homology"/>
<keyword evidence="6 9" id="KW-1133">Transmembrane helix</keyword>
<keyword evidence="4 9" id="KW-0812">Transmembrane</keyword>
<reference evidence="11 12" key="1">
    <citation type="journal article" date="2019" name="Proc. Natl. Acad. Sci. U.S.A.">
        <title>Regulatory changes in pterin and carotenoid genes underlie balanced color polymorphisms in the wall lizard.</title>
        <authorList>
            <person name="Andrade P."/>
            <person name="Pinho C."/>
            <person name="Perez I de Lanuza G."/>
            <person name="Afonso S."/>
            <person name="Brejcha J."/>
            <person name="Rubin C.J."/>
            <person name="Wallerman O."/>
            <person name="Pereira P."/>
            <person name="Sabatino S.J."/>
            <person name="Bellati A."/>
            <person name="Pellitteri-Rosa D."/>
            <person name="Bosakova Z."/>
            <person name="Bunikis I."/>
            <person name="Carretero M.A."/>
            <person name="Feiner N."/>
            <person name="Marsik P."/>
            <person name="Pauperio F."/>
            <person name="Salvi D."/>
            <person name="Soler L."/>
            <person name="While G.M."/>
            <person name="Uller T."/>
            <person name="Font E."/>
            <person name="Andersson L."/>
            <person name="Carneiro M."/>
        </authorList>
    </citation>
    <scope>NUCLEOTIDE SEQUENCE</scope>
</reference>
<evidence type="ECO:0000256" key="8">
    <source>
        <dbReference type="SAM" id="MobiDB-lite"/>
    </source>
</evidence>
<feature type="transmembrane region" description="Helical" evidence="9">
    <location>
        <begin position="37"/>
        <end position="60"/>
    </location>
</feature>
<feature type="compositionally biased region" description="Basic and acidic residues" evidence="8">
    <location>
        <begin position="554"/>
        <end position="657"/>
    </location>
</feature>
<organism evidence="11 12">
    <name type="scientific">Podarcis muralis</name>
    <name type="common">Wall lizard</name>
    <name type="synonym">Lacerta muralis</name>
    <dbReference type="NCBI Taxonomy" id="64176"/>
    <lineage>
        <taxon>Eukaryota</taxon>
        <taxon>Metazoa</taxon>
        <taxon>Chordata</taxon>
        <taxon>Craniata</taxon>
        <taxon>Vertebrata</taxon>
        <taxon>Euteleostomi</taxon>
        <taxon>Lepidosauria</taxon>
        <taxon>Squamata</taxon>
        <taxon>Bifurcata</taxon>
        <taxon>Unidentata</taxon>
        <taxon>Episquamata</taxon>
        <taxon>Laterata</taxon>
        <taxon>Lacertibaenia</taxon>
        <taxon>Lacertidae</taxon>
        <taxon>Podarcis</taxon>
    </lineage>
</organism>
<evidence type="ECO:0000256" key="3">
    <source>
        <dbReference type="ARBA" id="ARBA00022448"/>
    </source>
</evidence>
<feature type="region of interest" description="Disordered" evidence="8">
    <location>
        <begin position="426"/>
        <end position="657"/>
    </location>
</feature>
<keyword evidence="7 9" id="KW-0472">Membrane</keyword>
<feature type="compositionally biased region" description="Basic and acidic residues" evidence="8">
    <location>
        <begin position="984"/>
        <end position="1031"/>
    </location>
</feature>
<feature type="transmembrane region" description="Helical" evidence="9">
    <location>
        <begin position="347"/>
        <end position="368"/>
    </location>
</feature>
<dbReference type="RefSeq" id="XP_028570241.1">
    <property type="nucleotide sequence ID" value="XM_028714408.1"/>
</dbReference>
<feature type="transmembrane region" description="Helical" evidence="9">
    <location>
        <begin position="274"/>
        <end position="292"/>
    </location>
</feature>
<evidence type="ECO:0000256" key="7">
    <source>
        <dbReference type="ARBA" id="ARBA00023136"/>
    </source>
</evidence>
<dbReference type="GO" id="GO:0015179">
    <property type="term" value="F:L-amino acid transmembrane transporter activity"/>
    <property type="evidence" value="ECO:0007669"/>
    <property type="project" value="TreeGrafter"/>
</dbReference>
<feature type="compositionally biased region" description="Polar residues" evidence="8">
    <location>
        <begin position="760"/>
        <end position="778"/>
    </location>
</feature>
<feature type="region of interest" description="Disordered" evidence="8">
    <location>
        <begin position="694"/>
        <end position="790"/>
    </location>
</feature>
<dbReference type="InterPro" id="IPR013057">
    <property type="entry name" value="AA_transpt_TM"/>
</dbReference>
<comment type="similarity">
    <text evidence="2">Belongs to the amino acid/polyamine transporter 2 family.</text>
</comment>
<dbReference type="PANTHER" id="PTHR22950:SF646">
    <property type="entry name" value="SODIUM-COUPLED NEUTRAL AMINO ACID TRANSPORTER 10-RELATED"/>
    <property type="match status" value="1"/>
</dbReference>
<keyword evidence="12" id="KW-1185">Reference proteome</keyword>
<evidence type="ECO:0000256" key="9">
    <source>
        <dbReference type="SAM" id="Phobius"/>
    </source>
</evidence>
<dbReference type="PANTHER" id="PTHR22950">
    <property type="entry name" value="AMINO ACID TRANSPORTER"/>
    <property type="match status" value="1"/>
</dbReference>
<protein>
    <submittedName>
        <fullName evidence="11">Solute carrier family 38 member 10</fullName>
    </submittedName>
</protein>
<feature type="transmembrane region" description="Helical" evidence="9">
    <location>
        <begin position="227"/>
        <end position="254"/>
    </location>
</feature>
<feature type="compositionally biased region" description="Basic and acidic residues" evidence="8">
    <location>
        <begin position="750"/>
        <end position="759"/>
    </location>
</feature>
<evidence type="ECO:0000256" key="4">
    <source>
        <dbReference type="ARBA" id="ARBA00022692"/>
    </source>
</evidence>
<feature type="compositionally biased region" description="Basic and acidic residues" evidence="8">
    <location>
        <begin position="426"/>
        <end position="486"/>
    </location>
</feature>
<gene>
    <name evidence="11" type="primary">SLC38A10</name>
</gene>
<dbReference type="KEGG" id="pmua:114588824"/>
<evidence type="ECO:0000256" key="5">
    <source>
        <dbReference type="ARBA" id="ARBA00022970"/>
    </source>
</evidence>
<keyword evidence="5" id="KW-0029">Amino-acid transport</keyword>
<dbReference type="CTD" id="124565"/>
<evidence type="ECO:0000256" key="1">
    <source>
        <dbReference type="ARBA" id="ARBA00004141"/>
    </source>
</evidence>
<dbReference type="AlphaFoldDB" id="A0A670HTG3"/>
<feature type="compositionally biased region" description="Basic and acidic residues" evidence="8">
    <location>
        <begin position="884"/>
        <end position="928"/>
    </location>
</feature>
<feature type="transmembrane region" description="Helical" evidence="9">
    <location>
        <begin position="125"/>
        <end position="143"/>
    </location>
</feature>
<feature type="region of interest" description="Disordered" evidence="8">
    <location>
        <begin position="884"/>
        <end position="1031"/>
    </location>
</feature>
<dbReference type="Proteomes" id="UP000472272">
    <property type="component" value="Chromosome 2"/>
</dbReference>
<keyword evidence="3" id="KW-0813">Transport</keyword>
<feature type="transmembrane region" description="Helical" evidence="9">
    <location>
        <begin position="12"/>
        <end position="31"/>
    </location>
</feature>
<feature type="transmembrane region" description="Helical" evidence="9">
    <location>
        <begin position="85"/>
        <end position="105"/>
    </location>
</feature>
<dbReference type="OrthoDB" id="513400at2759"/>
<reference evidence="11" key="2">
    <citation type="submission" date="2025-08" db="UniProtKB">
        <authorList>
            <consortium name="Ensembl"/>
        </authorList>
    </citation>
    <scope>IDENTIFICATION</scope>
</reference>
<dbReference type="GeneTree" id="ENSGT00940000159369"/>
<reference evidence="11" key="3">
    <citation type="submission" date="2025-09" db="UniProtKB">
        <authorList>
            <consortium name="Ensembl"/>
        </authorList>
    </citation>
    <scope>IDENTIFICATION</scope>
</reference>
<evidence type="ECO:0000256" key="6">
    <source>
        <dbReference type="ARBA" id="ARBA00022989"/>
    </source>
</evidence>
<dbReference type="GO" id="GO:0016020">
    <property type="term" value="C:membrane"/>
    <property type="evidence" value="ECO:0007669"/>
    <property type="project" value="UniProtKB-SubCell"/>
</dbReference>
<feature type="compositionally biased region" description="Basic and acidic residues" evidence="8">
    <location>
        <begin position="519"/>
        <end position="531"/>
    </location>
</feature>
<feature type="domain" description="Amino acid transporter transmembrane" evidence="10">
    <location>
        <begin position="8"/>
        <end position="394"/>
    </location>
</feature>